<proteinExistence type="predicted"/>
<name>A0A0K2W3E6_MESPL</name>
<gene>
    <name evidence="1" type="ORF">MPL1032_30350</name>
</gene>
<sequence>MRRAGVASGFGIKESESNKLDWMPISLSAIPMIVPGRLLQRRLQGRGTGSWALALALTRQGNGIAKSTTERAREAQGKLSDRVVGSCPPIAGRKIRHEKTRDDFRDVAGHDGILGARRSGRRRRRISCRPDRGNDRRLWFDRHRHGERLADGGR</sequence>
<dbReference type="EMBL" id="CCND01000023">
    <property type="protein sequence ID" value="CDX60605.1"/>
    <property type="molecule type" value="Genomic_DNA"/>
</dbReference>
<evidence type="ECO:0000313" key="2">
    <source>
        <dbReference type="Proteomes" id="UP000182888"/>
    </source>
</evidence>
<reference evidence="2" key="1">
    <citation type="submission" date="2014-08" db="EMBL/GenBank/DDBJ databases">
        <authorList>
            <person name="Edwards T."/>
        </authorList>
    </citation>
    <scope>NUCLEOTIDE SEQUENCE [LARGE SCALE GENOMIC DNA]</scope>
</reference>
<evidence type="ECO:0000313" key="1">
    <source>
        <dbReference type="EMBL" id="CDX60605.1"/>
    </source>
</evidence>
<dbReference type="Proteomes" id="UP000182888">
    <property type="component" value="Unassembled WGS sequence"/>
</dbReference>
<protein>
    <submittedName>
        <fullName evidence="1">Uncharacterized protein</fullName>
    </submittedName>
</protein>
<accession>A0A0K2W3E6</accession>
<dbReference type="AlphaFoldDB" id="A0A0K2W3E6"/>
<organism evidence="1 2">
    <name type="scientific">Mesorhizobium plurifarium</name>
    <dbReference type="NCBI Taxonomy" id="69974"/>
    <lineage>
        <taxon>Bacteria</taxon>
        <taxon>Pseudomonadati</taxon>
        <taxon>Pseudomonadota</taxon>
        <taxon>Alphaproteobacteria</taxon>
        <taxon>Hyphomicrobiales</taxon>
        <taxon>Phyllobacteriaceae</taxon>
        <taxon>Mesorhizobium</taxon>
    </lineage>
</organism>